<protein>
    <recommendedName>
        <fullName evidence="15">Cytochrome P450</fullName>
    </recommendedName>
</protein>
<evidence type="ECO:0000256" key="10">
    <source>
        <dbReference type="RuleBase" id="RU000461"/>
    </source>
</evidence>
<dbReference type="CDD" id="cd11065">
    <property type="entry name" value="CYP64-like"/>
    <property type="match status" value="1"/>
</dbReference>
<feature type="binding site" description="axial binding residue" evidence="9">
    <location>
        <position position="398"/>
    </location>
    <ligand>
        <name>heme</name>
        <dbReference type="ChEBI" id="CHEBI:30413"/>
    </ligand>
    <ligandPart>
        <name>Fe</name>
        <dbReference type="ChEBI" id="CHEBI:18248"/>
    </ligandPart>
</feature>
<evidence type="ECO:0000256" key="8">
    <source>
        <dbReference type="ARBA" id="ARBA00023033"/>
    </source>
</evidence>
<dbReference type="Gene3D" id="1.10.630.10">
    <property type="entry name" value="Cytochrome P450"/>
    <property type="match status" value="1"/>
</dbReference>
<keyword evidence="6 10" id="KW-0560">Oxidoreductase</keyword>
<evidence type="ECO:0008006" key="15">
    <source>
        <dbReference type="Google" id="ProtNLM"/>
    </source>
</evidence>
<dbReference type="GO" id="GO:0020037">
    <property type="term" value="F:heme binding"/>
    <property type="evidence" value="ECO:0007669"/>
    <property type="project" value="InterPro"/>
</dbReference>
<evidence type="ECO:0000256" key="12">
    <source>
        <dbReference type="SAM" id="Phobius"/>
    </source>
</evidence>
<dbReference type="InterPro" id="IPR050364">
    <property type="entry name" value="Cytochrome_P450_fung"/>
</dbReference>
<dbReference type="Pfam" id="PF00067">
    <property type="entry name" value="p450"/>
    <property type="match status" value="2"/>
</dbReference>
<dbReference type="PROSITE" id="PS00086">
    <property type="entry name" value="CYTOCHROME_P450"/>
    <property type="match status" value="1"/>
</dbReference>
<keyword evidence="14" id="KW-1185">Reference proteome</keyword>
<dbReference type="EMBL" id="BPWL01000010">
    <property type="protein sequence ID" value="GJJ15152.1"/>
    <property type="molecule type" value="Genomic_DNA"/>
</dbReference>
<evidence type="ECO:0000256" key="7">
    <source>
        <dbReference type="ARBA" id="ARBA00023004"/>
    </source>
</evidence>
<dbReference type="SUPFAM" id="SSF48264">
    <property type="entry name" value="Cytochrome P450"/>
    <property type="match status" value="1"/>
</dbReference>
<dbReference type="PANTHER" id="PTHR46300">
    <property type="entry name" value="P450, PUTATIVE (EUROFUNG)-RELATED-RELATED"/>
    <property type="match status" value="1"/>
</dbReference>
<dbReference type="GO" id="GO:0005506">
    <property type="term" value="F:iron ion binding"/>
    <property type="evidence" value="ECO:0007669"/>
    <property type="project" value="InterPro"/>
</dbReference>
<keyword evidence="8 10" id="KW-0503">Monooxygenase</keyword>
<evidence type="ECO:0000256" key="9">
    <source>
        <dbReference type="PIRSR" id="PIRSR602401-1"/>
    </source>
</evidence>
<accession>A0AAV5AKG6</accession>
<keyword evidence="7 9" id="KW-0408">Iron</keyword>
<evidence type="ECO:0000256" key="1">
    <source>
        <dbReference type="ARBA" id="ARBA00001971"/>
    </source>
</evidence>
<comment type="similarity">
    <text evidence="3 10">Belongs to the cytochrome P450 family.</text>
</comment>
<organism evidence="13 14">
    <name type="scientific">Clathrus columnatus</name>
    <dbReference type="NCBI Taxonomy" id="1419009"/>
    <lineage>
        <taxon>Eukaryota</taxon>
        <taxon>Fungi</taxon>
        <taxon>Dikarya</taxon>
        <taxon>Basidiomycota</taxon>
        <taxon>Agaricomycotina</taxon>
        <taxon>Agaricomycetes</taxon>
        <taxon>Phallomycetidae</taxon>
        <taxon>Phallales</taxon>
        <taxon>Clathraceae</taxon>
        <taxon>Clathrus</taxon>
    </lineage>
</organism>
<feature type="region of interest" description="Disordered" evidence="11">
    <location>
        <begin position="358"/>
        <end position="379"/>
    </location>
</feature>
<keyword evidence="12" id="KW-0812">Transmembrane</keyword>
<keyword evidence="12" id="KW-0472">Membrane</keyword>
<keyword evidence="4 9" id="KW-0349">Heme</keyword>
<dbReference type="AlphaFoldDB" id="A0AAV5AKG6"/>
<evidence type="ECO:0000256" key="11">
    <source>
        <dbReference type="SAM" id="MobiDB-lite"/>
    </source>
</evidence>
<gene>
    <name evidence="13" type="ORF">Clacol_009427</name>
</gene>
<keyword evidence="12" id="KW-1133">Transmembrane helix</keyword>
<dbReference type="PANTHER" id="PTHR46300:SF7">
    <property type="entry name" value="P450, PUTATIVE (EUROFUNG)-RELATED"/>
    <property type="match status" value="1"/>
</dbReference>
<evidence type="ECO:0000256" key="6">
    <source>
        <dbReference type="ARBA" id="ARBA00023002"/>
    </source>
</evidence>
<proteinExistence type="inferred from homology"/>
<keyword evidence="5 9" id="KW-0479">Metal-binding</keyword>
<comment type="caution">
    <text evidence="13">The sequence shown here is derived from an EMBL/GenBank/DDBJ whole genome shotgun (WGS) entry which is preliminary data.</text>
</comment>
<evidence type="ECO:0000256" key="5">
    <source>
        <dbReference type="ARBA" id="ARBA00022723"/>
    </source>
</evidence>
<dbReference type="InterPro" id="IPR001128">
    <property type="entry name" value="Cyt_P450"/>
</dbReference>
<sequence>MFSSFTWLTVAAIVVIYFIVSYKSKLPAPLPPGPKPKFFTGNLHQLPKTERWVAFKDWSNLYGPIFMYTVFGRKFIVLNSLKVANDLLEGRSNIYSDRALFWMYHKIIYRKLLHSGLNARAVNNYYNVMDQEACTLTENLIATPDDFINHFRRYAGAVVLHLAYGWTVTGTKDRFVVLTKEAFDLTMEIIGTPGKWMVDVFPFCAPRPKVRFIPSWFPGGSFKRKAEEYKKVLVAVDQIPYDWAKQTINSGNYIPSFTSQHLLPEDGHKLDAEEDDILKWCSSALYAGGTDTTVAFMTAFIAVMTLYPSIQETARREVDQVIGSRKPLFTDQNFMPYISALIKEIFRWAPITPLDTVTQPRDEDNYPNPEEFNPNRYLGPNPQLDPRKFTFGFGRRVCPGAVFAEASIFINVVNILSHFTISKAIDANGAEIVPKIEFVYKVTSHIKPFPCSIKPRTDKVF</sequence>
<reference evidence="13" key="1">
    <citation type="submission" date="2021-10" db="EMBL/GenBank/DDBJ databases">
        <title>De novo Genome Assembly of Clathrus columnatus (Basidiomycota, Fungi) Using Illumina and Nanopore Sequence Data.</title>
        <authorList>
            <person name="Ogiso-Tanaka E."/>
            <person name="Itagaki H."/>
            <person name="Hosoya T."/>
            <person name="Hosaka K."/>
        </authorList>
    </citation>
    <scope>NUCLEOTIDE SEQUENCE</scope>
    <source>
        <strain evidence="13">MO-923</strain>
    </source>
</reference>
<dbReference type="GO" id="GO:0016705">
    <property type="term" value="F:oxidoreductase activity, acting on paired donors, with incorporation or reduction of molecular oxygen"/>
    <property type="evidence" value="ECO:0007669"/>
    <property type="project" value="InterPro"/>
</dbReference>
<evidence type="ECO:0000256" key="3">
    <source>
        <dbReference type="ARBA" id="ARBA00010617"/>
    </source>
</evidence>
<feature type="transmembrane region" description="Helical" evidence="12">
    <location>
        <begin position="6"/>
        <end position="22"/>
    </location>
</feature>
<dbReference type="InterPro" id="IPR002401">
    <property type="entry name" value="Cyt_P450_E_grp-I"/>
</dbReference>
<comment type="cofactor">
    <cofactor evidence="1 9">
        <name>heme</name>
        <dbReference type="ChEBI" id="CHEBI:30413"/>
    </cofactor>
</comment>
<evidence type="ECO:0000256" key="2">
    <source>
        <dbReference type="ARBA" id="ARBA00005179"/>
    </source>
</evidence>
<dbReference type="PRINTS" id="PR00463">
    <property type="entry name" value="EP450I"/>
</dbReference>
<dbReference type="GO" id="GO:0004497">
    <property type="term" value="F:monooxygenase activity"/>
    <property type="evidence" value="ECO:0007669"/>
    <property type="project" value="UniProtKB-KW"/>
</dbReference>
<evidence type="ECO:0000313" key="14">
    <source>
        <dbReference type="Proteomes" id="UP001050691"/>
    </source>
</evidence>
<comment type="pathway">
    <text evidence="2">Secondary metabolite biosynthesis.</text>
</comment>
<evidence type="ECO:0000313" key="13">
    <source>
        <dbReference type="EMBL" id="GJJ15152.1"/>
    </source>
</evidence>
<evidence type="ECO:0000256" key="4">
    <source>
        <dbReference type="ARBA" id="ARBA00022617"/>
    </source>
</evidence>
<dbReference type="GO" id="GO:0016020">
    <property type="term" value="C:membrane"/>
    <property type="evidence" value="ECO:0007669"/>
    <property type="project" value="UniProtKB-SubCell"/>
</dbReference>
<dbReference type="Proteomes" id="UP001050691">
    <property type="component" value="Unassembled WGS sequence"/>
</dbReference>
<dbReference type="PRINTS" id="PR00385">
    <property type="entry name" value="P450"/>
</dbReference>
<name>A0AAV5AKG6_9AGAM</name>
<dbReference type="InterPro" id="IPR017972">
    <property type="entry name" value="Cyt_P450_CS"/>
</dbReference>
<dbReference type="InterPro" id="IPR036396">
    <property type="entry name" value="Cyt_P450_sf"/>
</dbReference>